<keyword evidence="2" id="KW-1185">Reference proteome</keyword>
<evidence type="ECO:0008006" key="3">
    <source>
        <dbReference type="Google" id="ProtNLM"/>
    </source>
</evidence>
<organism evidence="1 2">
    <name type="scientific">Mycolicibacterium aubagnense</name>
    <dbReference type="NCBI Taxonomy" id="319707"/>
    <lineage>
        <taxon>Bacteria</taxon>
        <taxon>Bacillati</taxon>
        <taxon>Actinomycetota</taxon>
        <taxon>Actinomycetes</taxon>
        <taxon>Mycobacteriales</taxon>
        <taxon>Mycobacteriaceae</taxon>
        <taxon>Mycolicibacterium</taxon>
    </lineage>
</organism>
<dbReference type="EMBL" id="AP022577">
    <property type="protein sequence ID" value="BBX84062.1"/>
    <property type="molecule type" value="Genomic_DNA"/>
</dbReference>
<accession>A0ABM7IBX2</accession>
<dbReference type="PANTHER" id="PTHR11803:SF39">
    <property type="entry name" value="2-IMINOBUTANOATE_2-IMINOPROPANOATE DEAMINASE"/>
    <property type="match status" value="1"/>
</dbReference>
<dbReference type="InterPro" id="IPR035959">
    <property type="entry name" value="RutC-like_sf"/>
</dbReference>
<reference evidence="1 2" key="1">
    <citation type="journal article" date="2019" name="Emerg. Microbes Infect.">
        <title>Comprehensive subspecies identification of 175 nontuberculous mycobacteria species based on 7547 genomic profiles.</title>
        <authorList>
            <person name="Matsumoto Y."/>
            <person name="Kinjo T."/>
            <person name="Motooka D."/>
            <person name="Nabeya D."/>
            <person name="Jung N."/>
            <person name="Uechi K."/>
            <person name="Horii T."/>
            <person name="Iida T."/>
            <person name="Fujita J."/>
            <person name="Nakamura S."/>
        </authorList>
    </citation>
    <scope>NUCLEOTIDE SEQUENCE [LARGE SCALE GENOMIC DNA]</scope>
    <source>
        <strain evidence="1 2">JCM 15296</strain>
    </source>
</reference>
<name>A0ABM7IBX2_9MYCO</name>
<protein>
    <recommendedName>
        <fullName evidence="3">Enamine deaminase RidA</fullName>
    </recommendedName>
</protein>
<dbReference type="RefSeq" id="WP_138232066.1">
    <property type="nucleotide sequence ID" value="NZ_AP022577.1"/>
</dbReference>
<proteinExistence type="predicted"/>
<dbReference type="Gene3D" id="3.30.1330.40">
    <property type="entry name" value="RutC-like"/>
    <property type="match status" value="1"/>
</dbReference>
<evidence type="ECO:0000313" key="2">
    <source>
        <dbReference type="Proteomes" id="UP000465609"/>
    </source>
</evidence>
<sequence length="142" mass="15580">MPQLQFFDTPGYGEIARANYSYSQALRIGDRVEISGQGGWDEDQTFSVESVEAEIEKAFDNVERTLATAGATWHDVVNVHTYHVPSQDDAIGGDHMTAVVEQFRKRAGEHLPLWTALGVKALGLPEMHIEIEVVAIIGSGGR</sequence>
<gene>
    <name evidence="1" type="ORF">MAUB_19350</name>
</gene>
<dbReference type="SUPFAM" id="SSF55298">
    <property type="entry name" value="YjgF-like"/>
    <property type="match status" value="1"/>
</dbReference>
<dbReference type="InterPro" id="IPR006175">
    <property type="entry name" value="YjgF/YER057c/UK114"/>
</dbReference>
<dbReference type="Pfam" id="PF01042">
    <property type="entry name" value="Ribonuc_L-PSP"/>
    <property type="match status" value="1"/>
</dbReference>
<dbReference type="PANTHER" id="PTHR11803">
    <property type="entry name" value="2-IMINOBUTANOATE/2-IMINOPROPANOATE DEAMINASE RIDA"/>
    <property type="match status" value="1"/>
</dbReference>
<evidence type="ECO:0000313" key="1">
    <source>
        <dbReference type="EMBL" id="BBX84062.1"/>
    </source>
</evidence>
<dbReference type="Proteomes" id="UP000465609">
    <property type="component" value="Chromosome"/>
</dbReference>